<proteinExistence type="predicted"/>
<reference evidence="1 2" key="1">
    <citation type="journal article" date="2024" name="BMC Biol.">
        <title>Comparative genomics of Ascetosporea gives new insight into the evolutionary basis for animal parasitism in Rhizaria.</title>
        <authorList>
            <person name="Hiltunen Thoren M."/>
            <person name="Onut-Brannstrom I."/>
            <person name="Alfjorden A."/>
            <person name="Peckova H."/>
            <person name="Swords F."/>
            <person name="Hooper C."/>
            <person name="Holzer A.S."/>
            <person name="Bass D."/>
            <person name="Burki F."/>
        </authorList>
    </citation>
    <scope>NUCLEOTIDE SEQUENCE [LARGE SCALE GENOMIC DNA]</scope>
    <source>
        <strain evidence="1">20-A016</strain>
    </source>
</reference>
<feature type="non-terminal residue" evidence="1">
    <location>
        <position position="1"/>
    </location>
</feature>
<organism evidence="1 2">
    <name type="scientific">Bonamia ostreae</name>
    <dbReference type="NCBI Taxonomy" id="126728"/>
    <lineage>
        <taxon>Eukaryota</taxon>
        <taxon>Sar</taxon>
        <taxon>Rhizaria</taxon>
        <taxon>Endomyxa</taxon>
        <taxon>Ascetosporea</taxon>
        <taxon>Haplosporida</taxon>
        <taxon>Bonamia</taxon>
    </lineage>
</organism>
<protein>
    <submittedName>
        <fullName evidence="1">Uncharacterized protein</fullName>
    </submittedName>
</protein>
<evidence type="ECO:0000313" key="1">
    <source>
        <dbReference type="EMBL" id="MES1922653.1"/>
    </source>
</evidence>
<name>A0ABV2ASK3_9EUKA</name>
<keyword evidence="2" id="KW-1185">Reference proteome</keyword>
<accession>A0ABV2ASK3</accession>
<comment type="caution">
    <text evidence="1">The sequence shown here is derived from an EMBL/GenBank/DDBJ whole genome shotgun (WGS) entry which is preliminary data.</text>
</comment>
<evidence type="ECO:0000313" key="2">
    <source>
        <dbReference type="Proteomes" id="UP001439008"/>
    </source>
</evidence>
<sequence>SATVGGVTSAGTTTENIQVDTVSNVTDSFVTTRTELHSAGVVSGTYTNDSTRATSSTSVTAGTVIDTGTESYATPGGAYSYSTTATSTINGTGSSASTESTNYVETYI</sequence>
<gene>
    <name evidence="1" type="ORF">MHBO_004170</name>
</gene>
<dbReference type="Proteomes" id="UP001439008">
    <property type="component" value="Unassembled WGS sequence"/>
</dbReference>
<feature type="non-terminal residue" evidence="1">
    <location>
        <position position="108"/>
    </location>
</feature>
<dbReference type="EMBL" id="JBDODL010003334">
    <property type="protein sequence ID" value="MES1922653.1"/>
    <property type="molecule type" value="Genomic_DNA"/>
</dbReference>